<comment type="caution">
    <text evidence="2">The sequence shown here is derived from an EMBL/GenBank/DDBJ whole genome shotgun (WGS) entry which is preliminary data.</text>
</comment>
<feature type="transmembrane region" description="Helical" evidence="1">
    <location>
        <begin position="159"/>
        <end position="183"/>
    </location>
</feature>
<evidence type="ECO:0000313" key="2">
    <source>
        <dbReference type="EMBL" id="PCD02718.1"/>
    </source>
</evidence>
<sequence length="271" mass="30351">MSDRRIPRVEALRRLRAKRSASIIGMIVTFAMLVALCGMLAFVLTRGEAVAWVRLPDGSWWAIPRWYAQIGAAILLLPVIGLLVWRLGFGLYLFSIAASPSSIDHSLEQGETIRWEGRQGIHAFGLMHWVGIGVTALVASLCLYFLWRSWTEPDHVAESVLGTSVVLFLGGFSAIGVIVTHGGDVLRMARDRMAVTDRRIIWFDRKGRISRELLAIDLIGAGFVEGDDHRGWVMVTTRRGRRVREIDLFGVPRPHEAVTAIEAMMRDHRQA</sequence>
<gene>
    <name evidence="2" type="ORF">COC42_15175</name>
</gene>
<name>A0A2A4B4P4_9SPHN</name>
<feature type="transmembrane region" description="Helical" evidence="1">
    <location>
        <begin position="66"/>
        <end position="85"/>
    </location>
</feature>
<dbReference type="Proteomes" id="UP000218366">
    <property type="component" value="Unassembled WGS sequence"/>
</dbReference>
<keyword evidence="1" id="KW-0472">Membrane</keyword>
<dbReference type="AlphaFoldDB" id="A0A2A4B4P4"/>
<organism evidence="2 3">
    <name type="scientific">Sphingomonas spermidinifaciens</name>
    <dbReference type="NCBI Taxonomy" id="1141889"/>
    <lineage>
        <taxon>Bacteria</taxon>
        <taxon>Pseudomonadati</taxon>
        <taxon>Pseudomonadota</taxon>
        <taxon>Alphaproteobacteria</taxon>
        <taxon>Sphingomonadales</taxon>
        <taxon>Sphingomonadaceae</taxon>
        <taxon>Sphingomonas</taxon>
    </lineage>
</organism>
<keyword evidence="3" id="KW-1185">Reference proteome</keyword>
<evidence type="ECO:0000256" key="1">
    <source>
        <dbReference type="SAM" id="Phobius"/>
    </source>
</evidence>
<evidence type="ECO:0000313" key="3">
    <source>
        <dbReference type="Proteomes" id="UP000218366"/>
    </source>
</evidence>
<reference evidence="2 3" key="1">
    <citation type="submission" date="2017-09" db="EMBL/GenBank/DDBJ databases">
        <title>Sphingomonas spermidinifaciens 9NM-10, whole genome shotgun sequence.</title>
        <authorList>
            <person name="Feng G."/>
            <person name="Zhu H."/>
        </authorList>
    </citation>
    <scope>NUCLEOTIDE SEQUENCE [LARGE SCALE GENOMIC DNA]</scope>
    <source>
        <strain evidence="2 3">9NM-10</strain>
    </source>
</reference>
<dbReference type="EMBL" id="NWMW01000002">
    <property type="protein sequence ID" value="PCD02718.1"/>
    <property type="molecule type" value="Genomic_DNA"/>
</dbReference>
<evidence type="ECO:0008006" key="4">
    <source>
        <dbReference type="Google" id="ProtNLM"/>
    </source>
</evidence>
<accession>A0A2A4B4P4</accession>
<keyword evidence="1" id="KW-0812">Transmembrane</keyword>
<proteinExistence type="predicted"/>
<protein>
    <recommendedName>
        <fullName evidence="4">PH domain-containing protein</fullName>
    </recommendedName>
</protein>
<keyword evidence="1" id="KW-1133">Transmembrane helix</keyword>
<feature type="transmembrane region" description="Helical" evidence="1">
    <location>
        <begin position="123"/>
        <end position="147"/>
    </location>
</feature>
<feature type="transmembrane region" description="Helical" evidence="1">
    <location>
        <begin position="21"/>
        <end position="46"/>
    </location>
</feature>